<keyword evidence="6" id="KW-0418">Kinase</keyword>
<feature type="transmembrane region" description="Helical" evidence="10">
    <location>
        <begin position="307"/>
        <end position="328"/>
    </location>
</feature>
<feature type="domain" description="Response regulatory" evidence="12">
    <location>
        <begin position="681"/>
        <end position="797"/>
    </location>
</feature>
<dbReference type="Gene3D" id="3.40.50.2300">
    <property type="match status" value="1"/>
</dbReference>
<dbReference type="Pfam" id="PF02518">
    <property type="entry name" value="HATPase_c"/>
    <property type="match status" value="2"/>
</dbReference>
<organism evidence="13 14">
    <name type="scientific">Bacillus kandeliae</name>
    <dbReference type="NCBI Taxonomy" id="3129297"/>
    <lineage>
        <taxon>Bacteria</taxon>
        <taxon>Bacillati</taxon>
        <taxon>Bacillota</taxon>
        <taxon>Bacilli</taxon>
        <taxon>Bacillales</taxon>
        <taxon>Bacillaceae</taxon>
        <taxon>Bacillus</taxon>
    </lineage>
</organism>
<sequence>MFNFHSARYKPILIVCITLFLLTSFRLAWVAYHSTPDYRLAKQGVLDLRNIDLTDEDSISLDGEWKFSPEILLNPQLDEDTSSDTEIISVPTRGGKDCNDQFGTYKLRILLNQDQGKKQTYGIRIPVTNTAYKLFINGQQVAKSGEVAETSRQHKGQYSSDTAFFATDQSEIEIVMQVSNFDTPENASIEKSIKFGSATSIIHEQQSTKTMTTLAIMVLLLFSLYTILIYIFIYRKKILLFFTVGFLFTAMDEFINYNKSILEWLHLDYDWSIKVTQFIYLVSAFFFMQLIRSLLTEYKKAKIFRWFNILYGLFALCILLLPIKFLFFGGVLFSLLYLSSFITVIVLALKLYVQQQEESFFLALTALSTTSGIIWVIIKSVNLQEIPFYPFDYLFAFLGFSLFWFKRFQQTTNESKKLVHQLKQTDKLKDDFLVNSSQQLWTPLNEMITIAQTIHDRNTGSIPLEDKNDLKLLIDIGRSMSFMLNDLLDFTRLKEQSIHIHPQSTNIHAALFGVFDIVRFMTDGKKIQLLSTIPDSFPNVLADEKRLIQILFNLLHYAVKFTNEGSIIVQAEHNDDTVTIQIKSSGLTIDEETKSHSTMTERGEELGLNVCKQLIELHGGSLHIHSIPNQDSFFSFTLPIARGLIQKDEELEVDSNEESDINDRNDHFQLQEKPSNESCFTILAIDDDPINLKVIRNFFPSEQYVVVTVTSSKEALDLLNTRDWDLIILDAMMPNMSGYELVRLIREQYSALELPILLLTARSYPEDVYTGFALGANDYVTKPINSLELKVRSQALIDLKHSINERLCMEAAWLQAQIRPHFLFNTLNTIASLSTIDTSRMVHLLNKFGHYLRQSFDVKNLERVVPIKHELELVRSYLYIEKERFGDRLQIIWEVDEKLTLDIPPLSIQPLVENAILHGILKKAKGGTICIRITDHPTFTTIAIIDDGVGMDEAKLKQVLDEKIPGRKEVGLLNINKRLKRIYGQGLQIKSSPNQGTEMTFKIPKLVK</sequence>
<dbReference type="InterPro" id="IPR036890">
    <property type="entry name" value="HATPase_C_sf"/>
</dbReference>
<feature type="domain" description="Histidine kinase" evidence="11">
    <location>
        <begin position="435"/>
        <end position="642"/>
    </location>
</feature>
<feature type="transmembrane region" description="Helical" evidence="10">
    <location>
        <begin position="334"/>
        <end position="353"/>
    </location>
</feature>
<keyword evidence="14" id="KW-1185">Reference proteome</keyword>
<gene>
    <name evidence="13" type="ORF">WDJ61_03375</name>
</gene>
<dbReference type="InterPro" id="IPR004358">
    <property type="entry name" value="Sig_transdc_His_kin-like_C"/>
</dbReference>
<dbReference type="InterPro" id="IPR011006">
    <property type="entry name" value="CheY-like_superfamily"/>
</dbReference>
<dbReference type="InterPro" id="IPR011623">
    <property type="entry name" value="7TMR_DISM_rcpt_extracell_dom1"/>
</dbReference>
<dbReference type="PRINTS" id="PR00344">
    <property type="entry name" value="BCTRLSENSOR"/>
</dbReference>
<dbReference type="Pfam" id="PF07695">
    <property type="entry name" value="7TMR-DISM_7TM"/>
    <property type="match status" value="1"/>
</dbReference>
<keyword evidence="10" id="KW-0472">Membrane</keyword>
<dbReference type="CDD" id="cd00082">
    <property type="entry name" value="HisKA"/>
    <property type="match status" value="1"/>
</dbReference>
<dbReference type="RefSeq" id="WP_338753150.1">
    <property type="nucleotide sequence ID" value="NZ_CP147404.1"/>
</dbReference>
<keyword evidence="3 9" id="KW-0597">Phosphoprotein</keyword>
<dbReference type="Gene3D" id="1.10.287.130">
    <property type="match status" value="1"/>
</dbReference>
<evidence type="ECO:0000259" key="11">
    <source>
        <dbReference type="PROSITE" id="PS50109"/>
    </source>
</evidence>
<dbReference type="Gene3D" id="3.30.565.10">
    <property type="entry name" value="Histidine kinase-like ATPase, C-terminal domain"/>
    <property type="match status" value="2"/>
</dbReference>
<keyword evidence="10" id="KW-1133">Transmembrane helix</keyword>
<proteinExistence type="predicted"/>
<dbReference type="InterPro" id="IPR010559">
    <property type="entry name" value="Sig_transdc_His_kin_internal"/>
</dbReference>
<evidence type="ECO:0000313" key="14">
    <source>
        <dbReference type="Proteomes" id="UP001387364"/>
    </source>
</evidence>
<keyword evidence="7 13" id="KW-0067">ATP-binding</keyword>
<evidence type="ECO:0000313" key="13">
    <source>
        <dbReference type="EMBL" id="WXB93703.1"/>
    </source>
</evidence>
<feature type="transmembrane region" description="Helical" evidence="10">
    <location>
        <begin position="360"/>
        <end position="378"/>
    </location>
</feature>
<dbReference type="SMART" id="SM00448">
    <property type="entry name" value="REC"/>
    <property type="match status" value="1"/>
</dbReference>
<dbReference type="Proteomes" id="UP001387364">
    <property type="component" value="Chromosome"/>
</dbReference>
<dbReference type="PANTHER" id="PTHR43547">
    <property type="entry name" value="TWO-COMPONENT HISTIDINE KINASE"/>
    <property type="match status" value="1"/>
</dbReference>
<feature type="transmembrane region" description="Helical" evidence="10">
    <location>
        <begin position="238"/>
        <end position="257"/>
    </location>
</feature>
<dbReference type="InterPro" id="IPR001789">
    <property type="entry name" value="Sig_transdc_resp-reg_receiver"/>
</dbReference>
<evidence type="ECO:0000256" key="4">
    <source>
        <dbReference type="ARBA" id="ARBA00022679"/>
    </source>
</evidence>
<dbReference type="EC" id="2.7.13.3" evidence="2"/>
<dbReference type="Pfam" id="PF00072">
    <property type="entry name" value="Response_reg"/>
    <property type="match status" value="1"/>
</dbReference>
<keyword evidence="4" id="KW-0808">Transferase</keyword>
<evidence type="ECO:0000256" key="8">
    <source>
        <dbReference type="ARBA" id="ARBA00023012"/>
    </source>
</evidence>
<evidence type="ECO:0000256" key="6">
    <source>
        <dbReference type="ARBA" id="ARBA00022777"/>
    </source>
</evidence>
<keyword evidence="5" id="KW-0547">Nucleotide-binding</keyword>
<dbReference type="InterPro" id="IPR005467">
    <property type="entry name" value="His_kinase_dom"/>
</dbReference>
<dbReference type="PROSITE" id="PS50110">
    <property type="entry name" value="RESPONSE_REGULATORY"/>
    <property type="match status" value="1"/>
</dbReference>
<dbReference type="Pfam" id="PF06580">
    <property type="entry name" value="His_kinase"/>
    <property type="match status" value="1"/>
</dbReference>
<feature type="transmembrane region" description="Helical" evidence="10">
    <location>
        <begin position="277"/>
        <end position="295"/>
    </location>
</feature>
<feature type="transmembrane region" description="Helical" evidence="10">
    <location>
        <begin position="214"/>
        <end position="233"/>
    </location>
</feature>
<evidence type="ECO:0000256" key="1">
    <source>
        <dbReference type="ARBA" id="ARBA00000085"/>
    </source>
</evidence>
<dbReference type="InterPro" id="IPR008979">
    <property type="entry name" value="Galactose-bd-like_sf"/>
</dbReference>
<feature type="modified residue" description="4-aspartylphosphate" evidence="9">
    <location>
        <position position="730"/>
    </location>
</feature>
<dbReference type="GO" id="GO:0005524">
    <property type="term" value="F:ATP binding"/>
    <property type="evidence" value="ECO:0007669"/>
    <property type="project" value="UniProtKB-KW"/>
</dbReference>
<dbReference type="SUPFAM" id="SSF47384">
    <property type="entry name" value="Homodimeric domain of signal transducing histidine kinase"/>
    <property type="match status" value="1"/>
</dbReference>
<evidence type="ECO:0000259" key="12">
    <source>
        <dbReference type="PROSITE" id="PS50110"/>
    </source>
</evidence>
<dbReference type="SUPFAM" id="SSF55874">
    <property type="entry name" value="ATPase domain of HSP90 chaperone/DNA topoisomerase II/histidine kinase"/>
    <property type="match status" value="2"/>
</dbReference>
<name>A0ABZ2N7J9_9BACI</name>
<dbReference type="InterPro" id="IPR003661">
    <property type="entry name" value="HisK_dim/P_dom"/>
</dbReference>
<dbReference type="PROSITE" id="PS50109">
    <property type="entry name" value="HIS_KIN"/>
    <property type="match status" value="1"/>
</dbReference>
<comment type="catalytic activity">
    <reaction evidence="1">
        <text>ATP + protein L-histidine = ADP + protein N-phospho-L-histidine.</text>
        <dbReference type="EC" id="2.7.13.3"/>
    </reaction>
</comment>
<evidence type="ECO:0000256" key="10">
    <source>
        <dbReference type="SAM" id="Phobius"/>
    </source>
</evidence>
<dbReference type="SUPFAM" id="SSF49785">
    <property type="entry name" value="Galactose-binding domain-like"/>
    <property type="match status" value="1"/>
</dbReference>
<keyword evidence="10" id="KW-0812">Transmembrane</keyword>
<dbReference type="PANTHER" id="PTHR43547:SF2">
    <property type="entry name" value="HYBRID SIGNAL TRANSDUCTION HISTIDINE KINASE C"/>
    <property type="match status" value="1"/>
</dbReference>
<dbReference type="SUPFAM" id="SSF52172">
    <property type="entry name" value="CheY-like"/>
    <property type="match status" value="1"/>
</dbReference>
<dbReference type="CDD" id="cd17574">
    <property type="entry name" value="REC_OmpR"/>
    <property type="match status" value="1"/>
</dbReference>
<evidence type="ECO:0000256" key="7">
    <source>
        <dbReference type="ARBA" id="ARBA00022840"/>
    </source>
</evidence>
<protein>
    <recommendedName>
        <fullName evidence="2">histidine kinase</fullName>
        <ecNumber evidence="2">2.7.13.3</ecNumber>
    </recommendedName>
</protein>
<evidence type="ECO:0000256" key="5">
    <source>
        <dbReference type="ARBA" id="ARBA00022741"/>
    </source>
</evidence>
<dbReference type="InterPro" id="IPR003594">
    <property type="entry name" value="HATPase_dom"/>
</dbReference>
<evidence type="ECO:0000256" key="3">
    <source>
        <dbReference type="ARBA" id="ARBA00022553"/>
    </source>
</evidence>
<dbReference type="SMART" id="SM00387">
    <property type="entry name" value="HATPase_c"/>
    <property type="match status" value="2"/>
</dbReference>
<reference evidence="13 14" key="1">
    <citation type="submission" date="2024-02" db="EMBL/GenBank/DDBJ databases">
        <title>Seven novel Bacillus-like species.</title>
        <authorList>
            <person name="Liu G."/>
        </authorList>
    </citation>
    <scope>NUCLEOTIDE SEQUENCE [LARGE SCALE GENOMIC DNA]</scope>
    <source>
        <strain evidence="13 14">FJAT-52991</strain>
    </source>
</reference>
<keyword evidence="8" id="KW-0902">Two-component regulatory system</keyword>
<dbReference type="EMBL" id="CP147404">
    <property type="protein sequence ID" value="WXB93703.1"/>
    <property type="molecule type" value="Genomic_DNA"/>
</dbReference>
<evidence type="ECO:0000256" key="2">
    <source>
        <dbReference type="ARBA" id="ARBA00012438"/>
    </source>
</evidence>
<accession>A0ABZ2N7J9</accession>
<evidence type="ECO:0000256" key="9">
    <source>
        <dbReference type="PROSITE-ProRule" id="PRU00169"/>
    </source>
</evidence>
<dbReference type="InterPro" id="IPR036097">
    <property type="entry name" value="HisK_dim/P_sf"/>
</dbReference>